<dbReference type="AlphaFoldDB" id="E3MB79"/>
<organism evidence="2">
    <name type="scientific">Caenorhabditis remanei</name>
    <name type="common">Caenorhabditis vulgaris</name>
    <dbReference type="NCBI Taxonomy" id="31234"/>
    <lineage>
        <taxon>Eukaryota</taxon>
        <taxon>Metazoa</taxon>
        <taxon>Ecdysozoa</taxon>
        <taxon>Nematoda</taxon>
        <taxon>Chromadorea</taxon>
        <taxon>Rhabditida</taxon>
        <taxon>Rhabditina</taxon>
        <taxon>Rhabditomorpha</taxon>
        <taxon>Rhabditoidea</taxon>
        <taxon>Rhabditidae</taxon>
        <taxon>Peloderinae</taxon>
        <taxon>Caenorhabditis</taxon>
    </lineage>
</organism>
<dbReference type="InParanoid" id="E3MB79"/>
<reference evidence="1" key="1">
    <citation type="submission" date="2007-07" db="EMBL/GenBank/DDBJ databases">
        <title>PCAP assembly of the Caenorhabditis remanei genome.</title>
        <authorList>
            <consortium name="The Caenorhabditis remanei Sequencing Consortium"/>
            <person name="Wilson R.K."/>
        </authorList>
    </citation>
    <scope>NUCLEOTIDE SEQUENCE [LARGE SCALE GENOMIC DNA]</scope>
    <source>
        <strain evidence="1">PB4641</strain>
    </source>
</reference>
<sequence length="141" mass="16234">MMKVVKIANDVAVTAKCVNNVATLIARKKENSSTTGVVLSPQKVMERTEGKLKLLQTMLKRIFESKNENLINDIKEHNIQEKLLSFVAWIERNKHKKLNNLPKSELNKLYYVVDETNSIYDQTMALIMVNTISELEEKTRL</sequence>
<dbReference type="EMBL" id="DS268433">
    <property type="protein sequence ID" value="EFO97855.1"/>
    <property type="molecule type" value="Genomic_DNA"/>
</dbReference>
<evidence type="ECO:0000313" key="1">
    <source>
        <dbReference type="EMBL" id="EFO97855.1"/>
    </source>
</evidence>
<name>E3MB79_CAERE</name>
<dbReference type="OrthoDB" id="5908211at2759"/>
<gene>
    <name evidence="1" type="ORF">CRE_16133</name>
</gene>
<accession>E3MB79</accession>
<keyword evidence="2" id="KW-1185">Reference proteome</keyword>
<protein>
    <submittedName>
        <fullName evidence="1">Uncharacterized protein</fullName>
    </submittedName>
</protein>
<proteinExistence type="predicted"/>
<dbReference type="HOGENOM" id="CLU_1827102_0_0_1"/>
<evidence type="ECO:0000313" key="2">
    <source>
        <dbReference type="Proteomes" id="UP000008281"/>
    </source>
</evidence>
<dbReference type="Proteomes" id="UP000008281">
    <property type="component" value="Unassembled WGS sequence"/>
</dbReference>